<evidence type="ECO:0000313" key="1">
    <source>
        <dbReference type="EMBL" id="RNI28310.1"/>
    </source>
</evidence>
<dbReference type="EMBL" id="RJJE01000017">
    <property type="protein sequence ID" value="RNI28310.1"/>
    <property type="molecule type" value="Genomic_DNA"/>
</dbReference>
<dbReference type="AlphaFoldDB" id="A0A3M9MS20"/>
<protein>
    <submittedName>
        <fullName evidence="1">Uncharacterized protein</fullName>
    </submittedName>
</protein>
<organism evidence="1 2">
    <name type="scientific">Rufibacter immobilis</name>
    <dbReference type="NCBI Taxonomy" id="1348778"/>
    <lineage>
        <taxon>Bacteria</taxon>
        <taxon>Pseudomonadati</taxon>
        <taxon>Bacteroidota</taxon>
        <taxon>Cytophagia</taxon>
        <taxon>Cytophagales</taxon>
        <taxon>Hymenobacteraceae</taxon>
        <taxon>Rufibacter</taxon>
    </lineage>
</organism>
<accession>A0A3M9MS20</accession>
<dbReference type="Proteomes" id="UP000271010">
    <property type="component" value="Unassembled WGS sequence"/>
</dbReference>
<sequence length="111" mass="12428">MLRLQPYIASFLLLLFCQVMVPEAAILALHDHEHTAAHDEPAPGDAKHTVGKVHKHCKEKDYGQPHLLELPTVPTPVYTVAISSLTTDFCFAWKFTYPNNIDLRGPPQLLS</sequence>
<keyword evidence="2" id="KW-1185">Reference proteome</keyword>
<reference evidence="1 2" key="1">
    <citation type="submission" date="2018-11" db="EMBL/GenBank/DDBJ databases">
        <title>Rufibacter latericius sp. nov., isolated from water in Baiyang Lake.</title>
        <authorList>
            <person name="Yang Y."/>
        </authorList>
    </citation>
    <scope>NUCLEOTIDE SEQUENCE [LARGE SCALE GENOMIC DNA]</scope>
    <source>
        <strain evidence="1 2">MCC P1</strain>
    </source>
</reference>
<gene>
    <name evidence="1" type="ORF">EFA69_19860</name>
</gene>
<comment type="caution">
    <text evidence="1">The sequence shown here is derived from an EMBL/GenBank/DDBJ whole genome shotgun (WGS) entry which is preliminary data.</text>
</comment>
<proteinExistence type="predicted"/>
<evidence type="ECO:0000313" key="2">
    <source>
        <dbReference type="Proteomes" id="UP000271010"/>
    </source>
</evidence>
<name>A0A3M9MS20_9BACT</name>